<feature type="region of interest" description="Disordered" evidence="8">
    <location>
        <begin position="1"/>
        <end position="23"/>
    </location>
</feature>
<comment type="catalytic activity">
    <reaction evidence="1 7">
        <text>6-phospho-D-glucono-1,5-lactone + H2O = 6-phospho-D-gluconate + H(+)</text>
        <dbReference type="Rhea" id="RHEA:12556"/>
        <dbReference type="ChEBI" id="CHEBI:15377"/>
        <dbReference type="ChEBI" id="CHEBI:15378"/>
        <dbReference type="ChEBI" id="CHEBI:57955"/>
        <dbReference type="ChEBI" id="CHEBI:58759"/>
        <dbReference type="EC" id="3.1.1.31"/>
    </reaction>
</comment>
<dbReference type="PANTHER" id="PTHR11054:SF0">
    <property type="entry name" value="6-PHOSPHOGLUCONOLACTONASE"/>
    <property type="match status" value="1"/>
</dbReference>
<dbReference type="Gene3D" id="3.40.50.1360">
    <property type="match status" value="1"/>
</dbReference>
<accession>A0A3S4WL24</accession>
<keyword evidence="11" id="KW-1185">Reference proteome</keyword>
<evidence type="ECO:0000256" key="4">
    <source>
        <dbReference type="ARBA" id="ARBA00010662"/>
    </source>
</evidence>
<dbReference type="GO" id="GO:0006098">
    <property type="term" value="P:pentose-phosphate shunt"/>
    <property type="evidence" value="ECO:0007669"/>
    <property type="project" value="UniProtKB-UniPathway"/>
</dbReference>
<dbReference type="PANTHER" id="PTHR11054">
    <property type="entry name" value="6-PHOSPHOGLUCONOLACTONASE"/>
    <property type="match status" value="1"/>
</dbReference>
<dbReference type="Proteomes" id="UP000276899">
    <property type="component" value="Chromosome"/>
</dbReference>
<organism evidence="10 11">
    <name type="scientific">Actinomyces slackii</name>
    <dbReference type="NCBI Taxonomy" id="52774"/>
    <lineage>
        <taxon>Bacteria</taxon>
        <taxon>Bacillati</taxon>
        <taxon>Actinomycetota</taxon>
        <taxon>Actinomycetes</taxon>
        <taxon>Actinomycetales</taxon>
        <taxon>Actinomycetaceae</taxon>
        <taxon>Actinomyces</taxon>
    </lineage>
</organism>
<feature type="domain" description="Glucosamine/galactosamine-6-phosphate isomerase" evidence="9">
    <location>
        <begin position="47"/>
        <end position="264"/>
    </location>
</feature>
<proteinExistence type="inferred from homology"/>
<comment type="pathway">
    <text evidence="3 7">Carbohydrate degradation; pentose phosphate pathway; D-ribulose 5-phosphate from D-glucose 6-phosphate (oxidative stage): step 2/3.</text>
</comment>
<dbReference type="STRING" id="1278298.GCA_000428685_00324"/>
<dbReference type="RefSeq" id="WP_084500944.1">
    <property type="nucleotide sequence ID" value="NZ_CBCRWE010000008.1"/>
</dbReference>
<comment type="similarity">
    <text evidence="4 7">Belongs to the glucosamine/galactosamine-6-phosphate isomerase family. 6-phosphogluconolactonase subfamily.</text>
</comment>
<dbReference type="EC" id="3.1.1.31" evidence="5 7"/>
<feature type="compositionally biased region" description="Low complexity" evidence="8">
    <location>
        <begin position="1"/>
        <end position="21"/>
    </location>
</feature>
<dbReference type="InterPro" id="IPR037171">
    <property type="entry name" value="NagB/RpiA_transferase-like"/>
</dbReference>
<evidence type="ECO:0000256" key="3">
    <source>
        <dbReference type="ARBA" id="ARBA00004961"/>
    </source>
</evidence>
<evidence type="ECO:0000256" key="5">
    <source>
        <dbReference type="ARBA" id="ARBA00013198"/>
    </source>
</evidence>
<evidence type="ECO:0000256" key="7">
    <source>
        <dbReference type="RuleBase" id="RU365095"/>
    </source>
</evidence>
<name>A0A3S4WL24_9ACTO</name>
<dbReference type="Pfam" id="PF01182">
    <property type="entry name" value="Glucosamine_iso"/>
    <property type="match status" value="1"/>
</dbReference>
<dbReference type="UniPathway" id="UPA00115">
    <property type="reaction ID" value="UER00409"/>
</dbReference>
<dbReference type="InterPro" id="IPR006148">
    <property type="entry name" value="Glc/Gal-6P_isomerase"/>
</dbReference>
<dbReference type="InterPro" id="IPR039104">
    <property type="entry name" value="6PGL"/>
</dbReference>
<evidence type="ECO:0000259" key="9">
    <source>
        <dbReference type="Pfam" id="PF01182"/>
    </source>
</evidence>
<protein>
    <recommendedName>
        <fullName evidence="6 7">6-phosphogluconolactonase</fullName>
        <shortName evidence="7">6PGL</shortName>
        <ecNumber evidence="5 7">3.1.1.31</ecNumber>
    </recommendedName>
</protein>
<evidence type="ECO:0000256" key="2">
    <source>
        <dbReference type="ARBA" id="ARBA00002681"/>
    </source>
</evidence>
<reference evidence="10 11" key="1">
    <citation type="submission" date="2018-12" db="EMBL/GenBank/DDBJ databases">
        <authorList>
            <consortium name="Pathogen Informatics"/>
        </authorList>
    </citation>
    <scope>NUCLEOTIDE SEQUENCE [LARGE SCALE GENOMIC DNA]</scope>
    <source>
        <strain evidence="10 11">NCTC11923</strain>
    </source>
</reference>
<evidence type="ECO:0000256" key="1">
    <source>
        <dbReference type="ARBA" id="ARBA00000832"/>
    </source>
</evidence>
<evidence type="ECO:0000256" key="6">
    <source>
        <dbReference type="ARBA" id="ARBA00020337"/>
    </source>
</evidence>
<dbReference type="GO" id="GO:0005975">
    <property type="term" value="P:carbohydrate metabolic process"/>
    <property type="evidence" value="ECO:0007669"/>
    <property type="project" value="UniProtKB-UniRule"/>
</dbReference>
<keyword evidence="7 10" id="KW-0378">Hydrolase</keyword>
<evidence type="ECO:0000256" key="8">
    <source>
        <dbReference type="SAM" id="MobiDB-lite"/>
    </source>
</evidence>
<dbReference type="NCBIfam" id="TIGR01198">
    <property type="entry name" value="pgl"/>
    <property type="match status" value="1"/>
</dbReference>
<evidence type="ECO:0000313" key="10">
    <source>
        <dbReference type="EMBL" id="VEG75230.1"/>
    </source>
</evidence>
<gene>
    <name evidence="7 10" type="primary">pgl</name>
    <name evidence="10" type="ORF">NCTC11923_01889</name>
</gene>
<sequence length="276" mass="28187">MTTSPADAPSTPPARAGLPSPEEARARIERAAAALEAPSLEVLASLDKAARAAAAQTARLLDEAVAERGLAHLALTGGSGGEALAEHLGRELGALEEPVRQAIHLWFGDERFVEAGDAQRNDLLVAPLVSAGIPEGQVHRLADPEAVADLDEATALMSQDLRANGLGAGAFDVIHLGLGPDAHVCSLFPDHPAALALGAPAVAVRESPKPPPQRVSLTFEVIHRARCVMVIAGGAGKAEAVASALGSPDALVPASCARGASTVWYLDKAAAKNVPN</sequence>
<dbReference type="EMBL" id="LR134363">
    <property type="protein sequence ID" value="VEG75230.1"/>
    <property type="molecule type" value="Genomic_DNA"/>
</dbReference>
<comment type="function">
    <text evidence="2 7">Hydrolysis of 6-phosphogluconolactone to 6-phosphogluconate.</text>
</comment>
<dbReference type="GO" id="GO:0017057">
    <property type="term" value="F:6-phosphogluconolactonase activity"/>
    <property type="evidence" value="ECO:0007669"/>
    <property type="project" value="UniProtKB-UniRule"/>
</dbReference>
<dbReference type="SUPFAM" id="SSF100950">
    <property type="entry name" value="NagB/RpiA/CoA transferase-like"/>
    <property type="match status" value="1"/>
</dbReference>
<evidence type="ECO:0000313" key="11">
    <source>
        <dbReference type="Proteomes" id="UP000276899"/>
    </source>
</evidence>
<dbReference type="AlphaFoldDB" id="A0A3S4WL24"/>
<dbReference type="KEGG" id="asla:NCTC11923_01889"/>
<dbReference type="InterPro" id="IPR005900">
    <property type="entry name" value="6-phosphogluconolactonase_DevB"/>
</dbReference>